<evidence type="ECO:0000313" key="2">
    <source>
        <dbReference type="EMBL" id="PQK14764.1"/>
    </source>
</evidence>
<accession>A0A2S7YFI1</accession>
<name>A0A2S7YFI1_BEABA</name>
<dbReference type="AlphaFoldDB" id="A0A2S7YFI1"/>
<dbReference type="Gene3D" id="3.40.630.10">
    <property type="entry name" value="Zn peptidases"/>
    <property type="match status" value="1"/>
</dbReference>
<evidence type="ECO:0000256" key="1">
    <source>
        <dbReference type="SAM" id="SignalP"/>
    </source>
</evidence>
<dbReference type="OrthoDB" id="4334193at2759"/>
<feature type="chain" id="PRO_5015461401" evidence="1">
    <location>
        <begin position="26"/>
        <end position="510"/>
    </location>
</feature>
<dbReference type="Proteomes" id="UP000237441">
    <property type="component" value="Unassembled WGS sequence"/>
</dbReference>
<dbReference type="EMBL" id="JRHA01000005">
    <property type="protein sequence ID" value="PQK14764.1"/>
    <property type="molecule type" value="Genomic_DNA"/>
</dbReference>
<evidence type="ECO:0000313" key="3">
    <source>
        <dbReference type="Proteomes" id="UP000237441"/>
    </source>
</evidence>
<sequence>MRCSPLTSLGMLLLIALTALGTSTSRRIDRESFASAKELFAINQHIGGAGLRGTASARQNALIDWLDGQLRQVSGLDLSYSSFNLTRWEPQQDNLGESASLKLLYPGACSNTLSVAGAMPYTRVTNGNPVKAELLYVAQGTKLSTVNATNKIIVRDVAFQSVPFSLLFAMSNFRTADLDSVAKSNYSRPYTASFNDEIIDATAAGALGIIFAWNVPQKYVQSYFDPHEGTMYRIPGVFVGVEVAENLKEAASQGVTAELDVCGAMNPSTTKEIFATLPGMTPDTVIVTSHTDGNTWIQDNGVSGVLALARYFAAQPLSSCNKTLQFVFTSSHLHYSTDGNGMLAKRLDQGYDNGNTTLVFPLEHMGAREILPTPRLGRHLPGGDLAYTVIDAVKYRKLDRMSMMPGIGLPNATVVPEYQSFGGIGTPYHVALVPTMAIVAGPWSLWAPYFGADAVDFDRLWQQLLAVGDVLLRVDGLSREEIAGGYLEYRRQRAAGKPTAHQKPIPEFAP</sequence>
<dbReference type="Gene3D" id="3.50.30.30">
    <property type="match status" value="1"/>
</dbReference>
<feature type="signal peptide" evidence="1">
    <location>
        <begin position="1"/>
        <end position="25"/>
    </location>
</feature>
<protein>
    <submittedName>
        <fullName evidence="2">Uncharacterized protein</fullName>
    </submittedName>
</protein>
<reference evidence="2 3" key="1">
    <citation type="submission" date="2016-07" db="EMBL/GenBank/DDBJ databases">
        <title>Comparative genomics of the entomopathogenic fungus Beauveria bassiana.</title>
        <authorList>
            <person name="Valero Jimenez C.A."/>
            <person name="Zwaan B.J."/>
            <person name="Van Kan J.A."/>
            <person name="Takken W."/>
            <person name="Debets A.J."/>
            <person name="Schoustra S.E."/>
            <person name="Koenraadt C.J."/>
        </authorList>
    </citation>
    <scope>NUCLEOTIDE SEQUENCE [LARGE SCALE GENOMIC DNA]</scope>
    <source>
        <strain evidence="2 3">ARSEF 8028</strain>
    </source>
</reference>
<keyword evidence="1" id="KW-0732">Signal</keyword>
<gene>
    <name evidence="2" type="ORF">BB8028_0005g02920</name>
</gene>
<proteinExistence type="predicted"/>
<comment type="caution">
    <text evidence="2">The sequence shown here is derived from an EMBL/GenBank/DDBJ whole genome shotgun (WGS) entry which is preliminary data.</text>
</comment>
<organism evidence="2 3">
    <name type="scientific">Beauveria bassiana</name>
    <name type="common">White muscardine disease fungus</name>
    <name type="synonym">Tritirachium shiotae</name>
    <dbReference type="NCBI Taxonomy" id="176275"/>
    <lineage>
        <taxon>Eukaryota</taxon>
        <taxon>Fungi</taxon>
        <taxon>Dikarya</taxon>
        <taxon>Ascomycota</taxon>
        <taxon>Pezizomycotina</taxon>
        <taxon>Sordariomycetes</taxon>
        <taxon>Hypocreomycetidae</taxon>
        <taxon>Hypocreales</taxon>
        <taxon>Cordycipitaceae</taxon>
        <taxon>Beauveria</taxon>
    </lineage>
</organism>